<sequence>MISTTTRPAERPTDRKFRIAGLVITGLVVLFLLFDAAIHVLNVDQARQAMIDLGFDPNLNYVIGVVMLVCLALYLVPSTSILGAVLLTGYLGGAVATNMLNEMPLFSTILFPVYVGVFVWAGLYLRDPVVRSVMPLRRG</sequence>
<organism evidence="5 6">
    <name type="scientific">Rhodococcus ruber</name>
    <dbReference type="NCBI Taxonomy" id="1830"/>
    <lineage>
        <taxon>Bacteria</taxon>
        <taxon>Bacillati</taxon>
        <taxon>Actinomycetota</taxon>
        <taxon>Actinomycetes</taxon>
        <taxon>Mycobacteriales</taxon>
        <taxon>Nocardiaceae</taxon>
        <taxon>Rhodococcus</taxon>
    </lineage>
</organism>
<protein>
    <submittedName>
        <fullName evidence="5">Uncharacterized protein</fullName>
    </submittedName>
</protein>
<dbReference type="InterPro" id="IPR032808">
    <property type="entry name" value="DoxX"/>
</dbReference>
<evidence type="ECO:0000256" key="4">
    <source>
        <dbReference type="ARBA" id="ARBA00023136"/>
    </source>
</evidence>
<evidence type="ECO:0000313" key="5">
    <source>
        <dbReference type="EMBL" id="CDZ87439.1"/>
    </source>
</evidence>
<name>A0A098BFF3_9NOCA</name>
<reference evidence="5 6" key="1">
    <citation type="journal article" date="2014" name="Genome Announc.">
        <title>Draft Genome Sequence of Propane- and Butane-Oxidizing Actinobacterium Rhodococcus ruber IEGM 231.</title>
        <authorList>
            <person name="Ivshina I.B."/>
            <person name="Kuyukina M.S."/>
            <person name="Krivoruchko A.V."/>
            <person name="Barbe V."/>
            <person name="Fischer C."/>
        </authorList>
    </citation>
    <scope>NUCLEOTIDE SEQUENCE [LARGE SCALE GENOMIC DNA]</scope>
</reference>
<dbReference type="eggNOG" id="COG3795">
    <property type="taxonomic scope" value="Bacteria"/>
</dbReference>
<gene>
    <name evidence="5" type="ORF">RHRU231_270001</name>
</gene>
<keyword evidence="4" id="KW-0472">Membrane</keyword>
<dbReference type="RefSeq" id="WP_040270459.1">
    <property type="nucleotide sequence ID" value="NZ_CP024890.1"/>
</dbReference>
<comment type="subcellular location">
    <subcellularLocation>
        <location evidence="1">Membrane</location>
        <topology evidence="1">Multi-pass membrane protein</topology>
    </subcellularLocation>
</comment>
<dbReference type="AlphaFoldDB" id="A0A098BFF3"/>
<dbReference type="Pfam" id="PF13564">
    <property type="entry name" value="DoxX_2"/>
    <property type="match status" value="1"/>
</dbReference>
<dbReference type="Proteomes" id="UP000042997">
    <property type="component" value="Unassembled WGS sequence"/>
</dbReference>
<evidence type="ECO:0000313" key="6">
    <source>
        <dbReference type="Proteomes" id="UP000042997"/>
    </source>
</evidence>
<evidence type="ECO:0000256" key="1">
    <source>
        <dbReference type="ARBA" id="ARBA00004141"/>
    </source>
</evidence>
<accession>A0A098BFF3</accession>
<proteinExistence type="predicted"/>
<keyword evidence="2" id="KW-0812">Transmembrane</keyword>
<evidence type="ECO:0000256" key="2">
    <source>
        <dbReference type="ARBA" id="ARBA00022692"/>
    </source>
</evidence>
<keyword evidence="3" id="KW-1133">Transmembrane helix</keyword>
<dbReference type="EMBL" id="CCSD01000036">
    <property type="protein sequence ID" value="CDZ87439.1"/>
    <property type="molecule type" value="Genomic_DNA"/>
</dbReference>
<dbReference type="GO" id="GO:0016020">
    <property type="term" value="C:membrane"/>
    <property type="evidence" value="ECO:0007669"/>
    <property type="project" value="UniProtKB-SubCell"/>
</dbReference>
<evidence type="ECO:0000256" key="3">
    <source>
        <dbReference type="ARBA" id="ARBA00022989"/>
    </source>
</evidence>
<dbReference type="OrthoDB" id="9811373at2"/>